<proteinExistence type="predicted"/>
<dbReference type="EMBL" id="CP014864">
    <property type="protein sequence ID" value="AMX03263.1"/>
    <property type="molecule type" value="Genomic_DNA"/>
</dbReference>
<protein>
    <submittedName>
        <fullName evidence="2">Uncharacterized protein</fullName>
    </submittedName>
</protein>
<dbReference type="OrthoDB" id="8451539at2"/>
<reference evidence="2" key="2">
    <citation type="submission" date="2016-03" db="EMBL/GenBank/DDBJ databases">
        <authorList>
            <person name="Ploux O."/>
        </authorList>
    </citation>
    <scope>NUCLEOTIDE SEQUENCE [LARGE SCALE GENOMIC DNA]</scope>
    <source>
        <strain evidence="2">DAU221</strain>
    </source>
</reference>
<gene>
    <name evidence="2" type="ORF">A3224_12345</name>
    <name evidence="3" type="ORF">OQJ68_04260</name>
</gene>
<evidence type="ECO:0000313" key="3">
    <source>
        <dbReference type="EMBL" id="MCX2800995.1"/>
    </source>
</evidence>
<sequence>MRWLKGVLIAIDQLGNAIAGGNPDATISARTGYFARVEETPLRPYWRLLERIIDFTFLPIDGPDHCYNAYLADKDEKNEEGSDLMRGLLGVIVILVCLPLSLFTRLYVLIIPGARYSA</sequence>
<keyword evidence="1" id="KW-0812">Transmembrane</keyword>
<feature type="transmembrane region" description="Helical" evidence="1">
    <location>
        <begin position="87"/>
        <end position="110"/>
    </location>
</feature>
<dbReference type="EMBL" id="JAPHQB010000005">
    <property type="protein sequence ID" value="MCX2800995.1"/>
    <property type="molecule type" value="Genomic_DNA"/>
</dbReference>
<dbReference type="KEGG" id="mthd:A3224_12345"/>
<name>A0A143HNH0_MICTH</name>
<organism evidence="2 4">
    <name type="scientific">Microbulbifer thermotolerans</name>
    <dbReference type="NCBI Taxonomy" id="252514"/>
    <lineage>
        <taxon>Bacteria</taxon>
        <taxon>Pseudomonadati</taxon>
        <taxon>Pseudomonadota</taxon>
        <taxon>Gammaproteobacteria</taxon>
        <taxon>Cellvibrionales</taxon>
        <taxon>Microbulbiferaceae</taxon>
        <taxon>Microbulbifer</taxon>
    </lineage>
</organism>
<dbReference type="Proteomes" id="UP000076077">
    <property type="component" value="Chromosome"/>
</dbReference>
<evidence type="ECO:0000256" key="1">
    <source>
        <dbReference type="SAM" id="Phobius"/>
    </source>
</evidence>
<keyword evidence="1" id="KW-1133">Transmembrane helix</keyword>
<evidence type="ECO:0000313" key="2">
    <source>
        <dbReference type="EMBL" id="AMX03263.1"/>
    </source>
</evidence>
<keyword evidence="1" id="KW-0472">Membrane</keyword>
<dbReference type="AlphaFoldDB" id="A0A143HNH0"/>
<reference evidence="4" key="1">
    <citation type="submission" date="2016-03" db="EMBL/GenBank/DDBJ databases">
        <authorList>
            <person name="Lee Y.-S."/>
            <person name="Choi Y.-L."/>
        </authorList>
    </citation>
    <scope>NUCLEOTIDE SEQUENCE [LARGE SCALE GENOMIC DNA]</scope>
    <source>
        <strain evidence="4">DAU221</strain>
    </source>
</reference>
<dbReference type="GeneID" id="76608835"/>
<dbReference type="RefSeq" id="WP_067155114.1">
    <property type="nucleotide sequence ID" value="NZ_CP014864.1"/>
</dbReference>
<dbReference type="Proteomes" id="UP001209730">
    <property type="component" value="Unassembled WGS sequence"/>
</dbReference>
<reference evidence="3" key="3">
    <citation type="submission" date="2022-11" db="EMBL/GenBank/DDBJ databases">
        <title>Chitin-degrading and fungicidal potential of chitinolytic bacterial strains from marine environment of the Pacific Ocean regions.</title>
        <authorList>
            <person name="Pentekhina I."/>
            <person name="Nedashkovskaya O."/>
            <person name="Seitkalieva A."/>
            <person name="Podvolotskaya A."/>
            <person name="Tekutyeva L."/>
            <person name="Balabanova L."/>
        </authorList>
    </citation>
    <scope>NUCLEOTIDE SEQUENCE</scope>
    <source>
        <strain evidence="3">KMM 6838</strain>
    </source>
</reference>
<accession>A0A143HNH0</accession>
<evidence type="ECO:0000313" key="4">
    <source>
        <dbReference type="Proteomes" id="UP000076077"/>
    </source>
</evidence>
<keyword evidence="4" id="KW-1185">Reference proteome</keyword>